<evidence type="ECO:0000313" key="8">
    <source>
        <dbReference type="EMBL" id="MCQ9630851.1"/>
    </source>
</evidence>
<dbReference type="InterPro" id="IPR010069">
    <property type="entry name" value="CdiA_FHA1_rpt"/>
</dbReference>
<dbReference type="InterPro" id="IPR024973">
    <property type="entry name" value="ESPR"/>
</dbReference>
<dbReference type="NCBIfam" id="TIGR01731">
    <property type="entry name" value="fil_hemag_20aa"/>
    <property type="match status" value="7"/>
</dbReference>
<feature type="coiled-coil region" evidence="6">
    <location>
        <begin position="2816"/>
        <end position="2881"/>
    </location>
</feature>
<keyword evidence="3" id="KW-1266">Target cell cytoplasm</keyword>
<dbReference type="SUPFAM" id="SSF51126">
    <property type="entry name" value="Pectin lyase-like"/>
    <property type="match status" value="1"/>
</dbReference>
<dbReference type="Gene3D" id="2.160.20.10">
    <property type="entry name" value="Single-stranded right-handed beta-helix, Pectin lyase-like"/>
    <property type="match status" value="1"/>
</dbReference>
<keyword evidence="4" id="KW-0843">Virulence</keyword>
<dbReference type="NCBIfam" id="TIGR01901">
    <property type="entry name" value="adhes_NPXG"/>
    <property type="match status" value="1"/>
</dbReference>
<evidence type="ECO:0000256" key="2">
    <source>
        <dbReference type="ARBA" id="ARBA00022656"/>
    </source>
</evidence>
<dbReference type="InterPro" id="IPR012334">
    <property type="entry name" value="Pectin_lyas_fold"/>
</dbReference>
<dbReference type="Pfam" id="PF04829">
    <property type="entry name" value="PT-VENN"/>
    <property type="match status" value="1"/>
</dbReference>
<comment type="caution">
    <text evidence="8">The sequence shown here is derived from an EMBL/GenBank/DDBJ whole genome shotgun (WGS) entry which is preliminary data.</text>
</comment>
<evidence type="ECO:0000256" key="3">
    <source>
        <dbReference type="ARBA" id="ARBA00022913"/>
    </source>
</evidence>
<feature type="domain" description="Filamentous haemagglutinin FhaB/tRNA nuclease CdiA-like TPS" evidence="7">
    <location>
        <begin position="93"/>
        <end position="213"/>
    </location>
</feature>
<name>A0ABT1WZV3_ACTSU</name>
<dbReference type="Proteomes" id="UP001206331">
    <property type="component" value="Unassembled WGS sequence"/>
</dbReference>
<reference evidence="8 9" key="1">
    <citation type="submission" date="2021-12" db="EMBL/GenBank/DDBJ databases">
        <title>Identification and characterization of A. suis stains in western Canada.</title>
        <authorList>
            <person name="Kulathunga D.G.R.S."/>
            <person name="De Oliveira Costa M."/>
        </authorList>
    </citation>
    <scope>NUCLEOTIDE SEQUENCE [LARGE SCALE GENOMIC DNA]</scope>
    <source>
        <strain evidence="8 9">18_292</strain>
    </source>
</reference>
<dbReference type="SMART" id="SM00912">
    <property type="entry name" value="Haemagg_act"/>
    <property type="match status" value="1"/>
</dbReference>
<evidence type="ECO:0000259" key="7">
    <source>
        <dbReference type="SMART" id="SM00912"/>
    </source>
</evidence>
<dbReference type="InterPro" id="IPR025157">
    <property type="entry name" value="Hemagglutinin_rpt"/>
</dbReference>
<dbReference type="Pfam" id="PF13018">
    <property type="entry name" value="ESPR"/>
    <property type="match status" value="1"/>
</dbReference>
<dbReference type="Pfam" id="PF13332">
    <property type="entry name" value="Fil_haemagg_2"/>
    <property type="match status" value="4"/>
</dbReference>
<evidence type="ECO:0000256" key="6">
    <source>
        <dbReference type="SAM" id="Coils"/>
    </source>
</evidence>
<evidence type="ECO:0000256" key="4">
    <source>
        <dbReference type="ARBA" id="ARBA00023026"/>
    </source>
</evidence>
<sequence length="3302" mass="354659">MNKKSFRVIFSKTLQRLVVVSELAKSEGKGGEASASSTSGLISSIFCKIRPLTFSLFCALGFVSFSENALAELIIQADKSAPKHEQPIVLKTANGLPQVNIQTPNDKGLSHNKYSKFDVDTKGAILNNSRTQTQTQQAGMIQGNPYLARGEAKVILNEVNSNDPSVLKGYVEVAGKKADVIIANPSGLHCEGCGIINSDRATLTTGKPQIKQGNLDSFVVEKGKVKVSGKGLDNSRVDYTDIIAKETEINAGVWSKKKLTAVTGKNMVKARMETDSDSDLQIINTAKQSAQTSVTNAPPQYALDISELGGMYAGKVHLIGTEQGLGVRNAGHIGASSENVKIDSQGRIVNQGLMSGENQAELSAKQGIENHGKLETKQGNIVLTSQADIQQQGSIVARQGEIQQRAAKDIRQTGETVAKGKISFDADRVEASESSLIAAGVEIQQTAQGEARQLSPQTDNSKDIQISTRQQAVLNGKNIASGTLQIKADKADLNKSQTSANQIDVHAKTGDIQANQAKLSAKETLRLNTPKTLSTEGSHVSATHIQTTQADLNTKNAVWEQTGEQDFALKAKTINNQGGAIKTQGKFTVEAEQLDNTKGRLVSNAEMNIKTQALNNQLGYLVSNKAQTINSQKLNNQQGVIASQNSSVDLNVSGLLNNQQGTISAKNQLNLTAYGVDNKQGTLYTAQDNLVLDTQKQALNNQQGQILSGKALQIDSAEINNQQGTLFSTENQQINTNGQQLTNTQDGKIQSLAQLIINTALLDNQGGFIQTQQGGTITASHILNNKVAENGSLIEAGAPLVVNTPIFENNGTIAQGKTPTQGIIAQKLTLTSDRLENEKGGIYLESEGLLNIAKAVNNQAGEILSWGGLSISGYQTDLIVTNKEGKIQAEKRLSVEAKAISEDGHLEAKDLSIKQKDDFNTKNNINAKSTLAIETLGNLVNNHKLSANDKLTLTAQSLNNAADGRISSGHTRITVNDKVENRGLINSFNEDDTSKTVVKAKVIENKGSGRIYGDYVALGAENILNQDENGKAATIAARKRLDLASKTITNEMATYDQNLKGGGYIYSGGDIVFGSELNEQDLAEGQADSFKNISSVIEAVGHTVLNIKNIENINKYYRSELQIVGPINEVDKNYILPEGEATKVDQPYNNGKLPYISTDELQRIGFSRTWKWMRKYNVNNLEVITNTAQIKGKVLASPNQVNCDDNQNCKPLAAGIYKKDSPVWGYFGIEAPTEDVPEITPEMAAYLKRSELNDEKLSSLSDEEIAKLDQQEEMQTLPVIPPLPVQPTKQANESEEVFQTKLENYRKEKEAYDKAVQAKKDYELMKPLQEWTNKHGDKLKALTEAIDAHNKEIVGDVYDRFWAINVKKEYIKENVTTRTAPAQILAGGGITYNSERFLNDKSWVIAKGIEQVGSGKLENRDDEDAIHQDIEEGNRHFSYTVWRGGHRRYFQRKDNSHGPLMRINETHKDMGIWQERNDITPSEFNGYVNSVDANGISSQGNELALKPLQEDAPKFKELTISAIPTSQDGIEIRSVKADTRLPNQSLYKINPDADSHVLIETDPDFTDRKRWLASDYMYNALRSEHEAVHKRLGDGFYEQRLVREQINKLTGRQFLGEFETFDDQYKALMDAGVTFAQKFNLRPGIALSSSQVAQLTSDIVWLETESVTLPNGQVEQVLVPKVYAVARKGDISGKGTLISADKMNVNSTSLINEGTIAGRNFVKFAADKLVNSGKISGGILQGKVSGDAENNGGVMEANSALFLDVAGNFTHSSTTRDTEIDLDGFKRKQTTLDRKALLHVKDANGTLQVTANNITLNGSDIINDGQGLTYLKAKDQMHLGTVAVGFDEKMGGGNHYRNEAVQDVVVSRVSGNGNVTLVANTLTAEGAELGAKERLAALAENDLVLGTALRSGEYEEYHKYKKRNAFGSSSLETEKTRDVTSHKGSVLAAKDVYLDSRKGHLDLTAAEIIALNDITAFAEKDIILGAAENTETKSEKEIRKSSGLSASKSRGVASVGYSKNKSDMRDKNVATSIATTVLNSVSGNLTISSIHGDVTSNAARMNAGRDIAIEGNNVHLNAMTEHENNQFSYKSKSTGFGVSAVYNPVQVAKDNFGEQASQGSAAGIIGKILTAAEAISKTTNQAMNPGSPYFKTQKSELNKNTQKETAVIGHVNAGGNLSITAREGDITSQGSQLSAKGDGSLWAKRDVQLDVATSSTSQNNRSTRKGIELNGSKGVTSAAGIFNEKELGEGDTVTAQASVLSFGGNSSVTAKQGDVRLAGTQLVSEGDNRIFAGGDVVLTTAEKRVGQSTSSKKHHIGEAVVSETERFGGYHRQLSSESHDSVSHSGATIASLNGNVDIEAGNDFHQTSGQILAKKRIDIEAEKVTFDVAHNTGTSSSHKSDLKMGTFARVGSPIIDLVQAVESAIENKDANDRVRAAQALGVAAKGYSAYANAAAGGALLRVEAGTGYSHSRERMESAQSEAQGNVVNAQHISVKSRSGDIQAKQTDFVSRDSEGNRLADSSITLDAHKDLIVESSQSTAKQKGKQQSSGVEVGAGVAVGAQTGVYIYVQGGFTKGKQDEQHVVQNNSHLDSETITLKSGGDTTLAGAVAKGKTINADVGGVLTVESRQDEHHSKSSSVGAGGRVQVALGTAWGGSGYGNASSGKSNSKQVVEQSGLFAEEGGYHVNADHVQLNGGAIASTNPNKSELSTNTLAFKDIENESESKALTGGMSVSANLNKLGNAEAASKEGAKQQADLAKLTGTTQSNAINPTVPMYDSESDSSVTKATLTEGKITLNKDSQPTETTAEALGLNTDLNQANKQVEATFDIKQKLKDQQVLSAAVGDIGAAAQAYTESKAKELNQEAEELEKAGKVAEAIQKKEEAEKWQTSGEYKRKVDAVTTAISLAIAGKPTEAVVAGAASPYVNRAIKQLTEQSESANIAAHVLWGAIEAELAGGKASTGAVAAGAAEIGARVLTQGLYEKEPHELTTEEKEEVLALSKALAGLASGAVNGGSSVETLNAVSTGVEVAKNAVENNALSSKDVAALYRDIRKAIENGEDVEAVYKHYRQLSQAQREALLSDCGESCRLPVEGMLGNATELAADYSGLIWGWMSGLSTEERSRFLTLVEEENTKSINALKARHSFAENALEFGVNAAQIVGKERLGHKPTQVDFAKKSNKVDRGSAIPYPNPEKVQIADKEVTYKSNAKHTKGMPGNRPNAGIEPRNSLELFRNSVVDGKKRYSIDSQGNIHQFNSNKEGTEWHWAGRTGRDQPASQILDTKNISNDILKKLGTTEKEVRKK</sequence>
<dbReference type="InterPro" id="IPR006914">
    <property type="entry name" value="VENN_dom"/>
</dbReference>
<accession>A0ABT1WZV3</accession>
<dbReference type="RefSeq" id="WP_014992032.1">
    <property type="nucleotide sequence ID" value="NZ_JAJUOY010000016.1"/>
</dbReference>
<keyword evidence="2" id="KW-0800">Toxin</keyword>
<dbReference type="Pfam" id="PF05860">
    <property type="entry name" value="TPS"/>
    <property type="match status" value="1"/>
</dbReference>
<dbReference type="InterPro" id="IPR011050">
    <property type="entry name" value="Pectin_lyase_fold/virulence"/>
</dbReference>
<dbReference type="InterPro" id="IPR008638">
    <property type="entry name" value="FhaB/CdiA-like_TPS"/>
</dbReference>
<evidence type="ECO:0000313" key="9">
    <source>
        <dbReference type="Proteomes" id="UP001206331"/>
    </source>
</evidence>
<evidence type="ECO:0000256" key="5">
    <source>
        <dbReference type="ARBA" id="ARBA00024043"/>
    </source>
</evidence>
<comment type="similarity">
    <text evidence="5">In the N-terminal section; belongs to the CdiA toxin family.</text>
</comment>
<protein>
    <submittedName>
        <fullName evidence="8">Hemagglutinin repeat-containing protein</fullName>
    </submittedName>
</protein>
<dbReference type="EMBL" id="JAJUPA010000015">
    <property type="protein sequence ID" value="MCQ9630851.1"/>
    <property type="molecule type" value="Genomic_DNA"/>
</dbReference>
<keyword evidence="6" id="KW-0175">Coiled coil</keyword>
<proteinExistence type="inferred from homology"/>
<evidence type="ECO:0000256" key="1">
    <source>
        <dbReference type="ARBA" id="ARBA00004219"/>
    </source>
</evidence>
<gene>
    <name evidence="8" type="ORF">LZL92_11255</name>
</gene>
<keyword evidence="9" id="KW-1185">Reference proteome</keyword>
<comment type="subcellular location">
    <subcellularLocation>
        <location evidence="1">Target cell</location>
        <location evidence="1">Target cell cytoplasm</location>
    </subcellularLocation>
</comment>
<organism evidence="8 9">
    <name type="scientific">Actinobacillus suis</name>
    <dbReference type="NCBI Taxonomy" id="716"/>
    <lineage>
        <taxon>Bacteria</taxon>
        <taxon>Pseudomonadati</taxon>
        <taxon>Pseudomonadota</taxon>
        <taxon>Gammaproteobacteria</taxon>
        <taxon>Pasteurellales</taxon>
        <taxon>Pasteurellaceae</taxon>
        <taxon>Actinobacillus</taxon>
    </lineage>
</organism>